<dbReference type="EMBL" id="JAHOPB010000001">
    <property type="protein sequence ID" value="MBU8872966.1"/>
    <property type="molecule type" value="Genomic_DNA"/>
</dbReference>
<organism evidence="1 2">
    <name type="scientific">Reyranella humidisoli</name>
    <dbReference type="NCBI Taxonomy" id="2849149"/>
    <lineage>
        <taxon>Bacteria</taxon>
        <taxon>Pseudomonadati</taxon>
        <taxon>Pseudomonadota</taxon>
        <taxon>Alphaproteobacteria</taxon>
        <taxon>Hyphomicrobiales</taxon>
        <taxon>Reyranellaceae</taxon>
        <taxon>Reyranella</taxon>
    </lineage>
</organism>
<keyword evidence="2" id="KW-1185">Reference proteome</keyword>
<dbReference type="InterPro" id="IPR016790">
    <property type="entry name" value="Thiol_ester_hydratase_Rv0216"/>
</dbReference>
<reference evidence="1 2" key="1">
    <citation type="submission" date="2021-06" db="EMBL/GenBank/DDBJ databases">
        <authorList>
            <person name="Lee D.H."/>
        </authorList>
    </citation>
    <scope>NUCLEOTIDE SEQUENCE [LARGE SCALE GENOMIC DNA]</scope>
    <source>
        <strain evidence="1 2">MMS21-HV4-11</strain>
    </source>
</reference>
<accession>A0ABS6IED4</accession>
<evidence type="ECO:0000313" key="2">
    <source>
        <dbReference type="Proteomes" id="UP000727907"/>
    </source>
</evidence>
<proteinExistence type="predicted"/>
<dbReference type="RefSeq" id="WP_216957239.1">
    <property type="nucleotide sequence ID" value="NZ_JAHOPB010000001.1"/>
</dbReference>
<comment type="caution">
    <text evidence="1">The sequence shown here is derived from an EMBL/GenBank/DDBJ whole genome shotgun (WGS) entry which is preliminary data.</text>
</comment>
<dbReference type="Proteomes" id="UP000727907">
    <property type="component" value="Unassembled WGS sequence"/>
</dbReference>
<dbReference type="PANTHER" id="PTHR43664">
    <property type="entry name" value="MONOAMINE OXIDASE-RELATED"/>
    <property type="match status" value="1"/>
</dbReference>
<dbReference type="CDD" id="cd03451">
    <property type="entry name" value="FkbR2"/>
    <property type="match status" value="2"/>
</dbReference>
<gene>
    <name evidence="1" type="ORF">KQ910_04290</name>
</gene>
<dbReference type="PANTHER" id="PTHR43664:SF1">
    <property type="entry name" value="BETA-METHYLMALYL-COA DEHYDRATASE"/>
    <property type="match status" value="1"/>
</dbReference>
<evidence type="ECO:0000313" key="1">
    <source>
        <dbReference type="EMBL" id="MBU8872966.1"/>
    </source>
</evidence>
<dbReference type="Pfam" id="PF19315">
    <property type="entry name" value="MC_hydratase"/>
    <property type="match status" value="1"/>
</dbReference>
<name>A0ABS6IED4_9HYPH</name>
<dbReference type="PIRSF" id="PIRSF021494">
    <property type="entry name" value="Rv0216_prd"/>
    <property type="match status" value="1"/>
</dbReference>
<protein>
    <submittedName>
        <fullName evidence="1">MaoC family dehydratase</fullName>
    </submittedName>
</protein>
<sequence>MNKTSNGNFFEDFRVGQEFRHATPRTLTEADAALNIALYGSRFAINSSDVFAQGIGLPRAPLDDLLVFHVVIGKTVPDISLNAVANLGYAEFRWGVPVYPGDTLSAHSTVLGLRENSNKASGVVWVRSTGVNQRGEMVLDYVRWVMVHKRDPQAPVQPTVVPTTAPAVKPEDLVVPAGLSIAGYDDGAAGSSHRWEDYAPGERIDHVSGITLEDSDHMFSTRLYQNTARVHFDAFAGKNTRFGRRLAYGGHVISLMRALSFNGLANGFRVAAFNAGSHVGPTFGGDTIYAWSEVLETAPLPGRRDVGALRMRSIAAKDCPCGEWPGKGADGKYHPAVVLDLDYWVLMPRRLA</sequence>
<dbReference type="InterPro" id="IPR052342">
    <property type="entry name" value="MCH/BMMD"/>
</dbReference>
<dbReference type="InterPro" id="IPR048274">
    <property type="entry name" value="MC_hydratase"/>
</dbReference>